<evidence type="ECO:0000313" key="4">
    <source>
        <dbReference type="Proteomes" id="UP000235861"/>
    </source>
</evidence>
<gene>
    <name evidence="3" type="ORF">CUC53_10045</name>
</gene>
<organism evidence="3 4">
    <name type="scientific">Aeromonas cavernicola</name>
    <dbReference type="NCBI Taxonomy" id="1006623"/>
    <lineage>
        <taxon>Bacteria</taxon>
        <taxon>Pseudomonadati</taxon>
        <taxon>Pseudomonadota</taxon>
        <taxon>Gammaproteobacteria</taxon>
        <taxon>Aeromonadales</taxon>
        <taxon>Aeromonadaceae</taxon>
        <taxon>Aeromonas</taxon>
    </lineage>
</organism>
<dbReference type="RefSeq" id="WP_100294033.1">
    <property type="nucleotide sequence ID" value="NZ_PGGC01000087.1"/>
</dbReference>
<dbReference type="PANTHER" id="PTHR40606:SF1">
    <property type="entry name" value="UPF0339 PROTEIN YEGP"/>
    <property type="match status" value="1"/>
</dbReference>
<comment type="similarity">
    <text evidence="1">Belongs to the UPF0339 family. Duplicated subfamily.</text>
</comment>
<dbReference type="SUPFAM" id="SSF160113">
    <property type="entry name" value="YegP-like"/>
    <property type="match status" value="1"/>
</dbReference>
<dbReference type="InterPro" id="IPR051141">
    <property type="entry name" value="UPF0339_domain"/>
</dbReference>
<dbReference type="AlphaFoldDB" id="A0A2H9U4G6"/>
<evidence type="ECO:0000256" key="1">
    <source>
        <dbReference type="ARBA" id="ARBA00007576"/>
    </source>
</evidence>
<comment type="caution">
    <text evidence="3">The sequence shown here is derived from an EMBL/GenBank/DDBJ whole genome shotgun (WGS) entry which is preliminary data.</text>
</comment>
<feature type="domain" description="DUF1508" evidence="2">
    <location>
        <begin position="19"/>
        <end position="61"/>
    </location>
</feature>
<evidence type="ECO:0000259" key="2">
    <source>
        <dbReference type="Pfam" id="PF07411"/>
    </source>
</evidence>
<dbReference type="OrthoDB" id="9802792at2"/>
<dbReference type="PANTHER" id="PTHR40606">
    <property type="match status" value="1"/>
</dbReference>
<dbReference type="Proteomes" id="UP000235861">
    <property type="component" value="Unassembled WGS sequence"/>
</dbReference>
<proteinExistence type="inferred from homology"/>
<accession>A0A2H9U4G6</accession>
<keyword evidence="4" id="KW-1185">Reference proteome</keyword>
<dbReference type="Gene3D" id="3.30.160.160">
    <property type="entry name" value="YegP-like"/>
    <property type="match status" value="1"/>
</dbReference>
<reference evidence="3 4" key="1">
    <citation type="submission" date="2017-11" db="EMBL/GenBank/DDBJ databases">
        <title>Draft genome sequence of environmental isolate Aeromonas cavernicola sp. nov. MDC 2508.</title>
        <authorList>
            <person name="Colston S.M."/>
            <person name="Navarro A."/>
            <person name="Martinez-Murcia A.J."/>
            <person name="Graf J."/>
        </authorList>
    </citation>
    <scope>NUCLEOTIDE SEQUENCE [LARGE SCALE GENOMIC DNA]</scope>
    <source>
        <strain evidence="3 4">MDC 2508</strain>
    </source>
</reference>
<dbReference type="EMBL" id="PGGC01000087">
    <property type="protein sequence ID" value="PJG58917.1"/>
    <property type="molecule type" value="Genomic_DNA"/>
</dbReference>
<name>A0A2H9U4G6_9GAMM</name>
<protein>
    <submittedName>
        <fullName evidence="3">DUF1508 domain-containing protein</fullName>
    </submittedName>
</protein>
<dbReference type="InterPro" id="IPR010879">
    <property type="entry name" value="DUF1508"/>
</dbReference>
<dbReference type="Pfam" id="PF07411">
    <property type="entry name" value="DUF1508"/>
    <property type="match status" value="1"/>
</dbReference>
<dbReference type="InterPro" id="IPR036913">
    <property type="entry name" value="YegP-like_sf"/>
</dbReference>
<sequence length="63" mass="6994">MAQGYYELKKSTTDTTQPYYFVLKAANHEVIATSEMYKTKQAAQNGIESVQANGSTQTVKDLT</sequence>
<evidence type="ECO:0000313" key="3">
    <source>
        <dbReference type="EMBL" id="PJG58917.1"/>
    </source>
</evidence>